<dbReference type="PANTHER" id="PTHR19303:SF74">
    <property type="entry name" value="POGO TRANSPOSABLE ELEMENT WITH KRAB DOMAIN"/>
    <property type="match status" value="1"/>
</dbReference>
<dbReference type="GO" id="GO:0003677">
    <property type="term" value="F:DNA binding"/>
    <property type="evidence" value="ECO:0007669"/>
    <property type="project" value="TreeGrafter"/>
</dbReference>
<accession>A0A0C9VJ19</accession>
<feature type="compositionally biased region" description="Acidic residues" evidence="2">
    <location>
        <begin position="654"/>
        <end position="684"/>
    </location>
</feature>
<dbReference type="Proteomes" id="UP000054279">
    <property type="component" value="Unassembled WGS sequence"/>
</dbReference>
<dbReference type="GO" id="GO:0005634">
    <property type="term" value="C:nucleus"/>
    <property type="evidence" value="ECO:0007669"/>
    <property type="project" value="TreeGrafter"/>
</dbReference>
<dbReference type="OrthoDB" id="2917041at2759"/>
<evidence type="ECO:0000256" key="2">
    <source>
        <dbReference type="SAM" id="MobiDB-lite"/>
    </source>
</evidence>
<sequence length="684" mass="77653">MKKKKKRQEADRQMDLALAAYRHQLEHVDPRERLGSRDIAQRFGVNYRTLLRLHKGGRSLTSFNKSKRLLSDAEEDVIIENWADRFVVRHRDRLQSHYARHLDKARAQGLNPQAVSHWFNVIVKTYYVDAGIRPENTYAMDESGFTWESTRTQRVIGSRGPVIIFKGQNTMSSWFSNNVADCLITHSKNGWTEQEIAEDWIQKFDVETSQKAGGAPRALFLDGHNSHYSSKLLLYAKEHNIIILGYPPHCTHVLQGLDVVFFARMKEEFGRAVEKFEEEHNRGVRKADFASVFGSAFLKAAHVDLIKSAFSATGIIPFNPDVVALEKMKPSRATSIKGTFPLVQPSPVRAVIEHLTLYRPTHFDLDPDHARPVQPLPTITEAELDPNIDPSLQRAPPHTPHRQFTHNRTINRSHPFTPSKAIRILISRLSATATGAFLVSNSPLKSITPILSPILESPPDLPTPNWDAAKHGIVVSKHTKEELASIIAELAAELTSAQTLLMALNGTLTRYEAQLIVQNIHMKKLNVALQGKEKQKDADFRIQLYPDGFGRLLTDDDVIQLQLEAQARKLAKESQKMKRKVAKENKKLILAEQRRQWELIRQEHEEASATYKKECAKLKALGVKKNQWPKAPKRRKKPTLDEVQRSLAPFREDGSDDEEEGGSYADTDDGTLEGSEDEFWMNEL</sequence>
<dbReference type="InterPro" id="IPR004875">
    <property type="entry name" value="DDE_SF_endonuclease_dom"/>
</dbReference>
<dbReference type="InterPro" id="IPR050863">
    <property type="entry name" value="CenT-Element_Derived"/>
</dbReference>
<keyword evidence="5" id="KW-1185">Reference proteome</keyword>
<name>A0A0C9VJ19_SPHS4</name>
<feature type="coiled-coil region" evidence="1">
    <location>
        <begin position="560"/>
        <end position="621"/>
    </location>
</feature>
<keyword evidence="1" id="KW-0175">Coiled coil</keyword>
<proteinExistence type="predicted"/>
<reference evidence="4 5" key="1">
    <citation type="submission" date="2014-06" db="EMBL/GenBank/DDBJ databases">
        <title>Evolutionary Origins and Diversification of the Mycorrhizal Mutualists.</title>
        <authorList>
            <consortium name="DOE Joint Genome Institute"/>
            <consortium name="Mycorrhizal Genomics Consortium"/>
            <person name="Kohler A."/>
            <person name="Kuo A."/>
            <person name="Nagy L.G."/>
            <person name="Floudas D."/>
            <person name="Copeland A."/>
            <person name="Barry K.W."/>
            <person name="Cichocki N."/>
            <person name="Veneault-Fourrey C."/>
            <person name="LaButti K."/>
            <person name="Lindquist E.A."/>
            <person name="Lipzen A."/>
            <person name="Lundell T."/>
            <person name="Morin E."/>
            <person name="Murat C."/>
            <person name="Riley R."/>
            <person name="Ohm R."/>
            <person name="Sun H."/>
            <person name="Tunlid A."/>
            <person name="Henrissat B."/>
            <person name="Grigoriev I.V."/>
            <person name="Hibbett D.S."/>
            <person name="Martin F."/>
        </authorList>
    </citation>
    <scope>NUCLEOTIDE SEQUENCE [LARGE SCALE GENOMIC DNA]</scope>
    <source>
        <strain evidence="4 5">SS14</strain>
    </source>
</reference>
<gene>
    <name evidence="4" type="ORF">M422DRAFT_211326</name>
</gene>
<protein>
    <recommendedName>
        <fullName evidence="3">DDE-1 domain-containing protein</fullName>
    </recommendedName>
</protein>
<feature type="region of interest" description="Disordered" evidence="2">
    <location>
        <begin position="626"/>
        <end position="684"/>
    </location>
</feature>
<evidence type="ECO:0000313" key="5">
    <source>
        <dbReference type="Proteomes" id="UP000054279"/>
    </source>
</evidence>
<dbReference type="HOGENOM" id="CLU_025150_1_0_1"/>
<dbReference type="AlphaFoldDB" id="A0A0C9VJ19"/>
<dbReference type="EMBL" id="KN837168">
    <property type="protein sequence ID" value="KIJ37580.1"/>
    <property type="molecule type" value="Genomic_DNA"/>
</dbReference>
<dbReference type="PANTHER" id="PTHR19303">
    <property type="entry name" value="TRANSPOSON"/>
    <property type="match status" value="1"/>
</dbReference>
<dbReference type="Pfam" id="PF03184">
    <property type="entry name" value="DDE_1"/>
    <property type="match status" value="1"/>
</dbReference>
<feature type="domain" description="DDE-1" evidence="3">
    <location>
        <begin position="161"/>
        <end position="286"/>
    </location>
</feature>
<evidence type="ECO:0000259" key="3">
    <source>
        <dbReference type="Pfam" id="PF03184"/>
    </source>
</evidence>
<evidence type="ECO:0000256" key="1">
    <source>
        <dbReference type="SAM" id="Coils"/>
    </source>
</evidence>
<evidence type="ECO:0000313" key="4">
    <source>
        <dbReference type="EMBL" id="KIJ37580.1"/>
    </source>
</evidence>
<organism evidence="4 5">
    <name type="scientific">Sphaerobolus stellatus (strain SS14)</name>
    <dbReference type="NCBI Taxonomy" id="990650"/>
    <lineage>
        <taxon>Eukaryota</taxon>
        <taxon>Fungi</taxon>
        <taxon>Dikarya</taxon>
        <taxon>Basidiomycota</taxon>
        <taxon>Agaricomycotina</taxon>
        <taxon>Agaricomycetes</taxon>
        <taxon>Phallomycetidae</taxon>
        <taxon>Geastrales</taxon>
        <taxon>Sphaerobolaceae</taxon>
        <taxon>Sphaerobolus</taxon>
    </lineage>
</organism>